<evidence type="ECO:0000313" key="7">
    <source>
        <dbReference type="Proteomes" id="UP000006838"/>
    </source>
</evidence>
<evidence type="ECO:0000313" key="6">
    <source>
        <dbReference type="EMBL" id="ABA57557.1"/>
    </source>
</evidence>
<dbReference type="PRINTS" id="PR01591">
    <property type="entry name" value="DNABINDNGFIS"/>
</dbReference>
<feature type="domain" description="DNA binding HTH" evidence="5">
    <location>
        <begin position="62"/>
        <end position="102"/>
    </location>
</feature>
<name>Q3JC89_NITOC</name>
<evidence type="ECO:0000259" key="5">
    <source>
        <dbReference type="Pfam" id="PF02954"/>
    </source>
</evidence>
<protein>
    <recommendedName>
        <fullName evidence="3">Putative Fis-like DNA-binding protein</fullName>
    </recommendedName>
</protein>
<keyword evidence="7" id="KW-1185">Reference proteome</keyword>
<organism evidence="6 7">
    <name type="scientific">Nitrosococcus oceani (strain ATCC 19707 / BCRC 17464 / JCM 30415 / NCIMB 11848 / C-107)</name>
    <dbReference type="NCBI Taxonomy" id="323261"/>
    <lineage>
        <taxon>Bacteria</taxon>
        <taxon>Pseudomonadati</taxon>
        <taxon>Pseudomonadota</taxon>
        <taxon>Gammaproteobacteria</taxon>
        <taxon>Chromatiales</taxon>
        <taxon>Chromatiaceae</taxon>
        <taxon>Nitrosococcus</taxon>
    </lineage>
</organism>
<dbReference type="STRING" id="323261.Noc_1049"/>
<dbReference type="Proteomes" id="UP000006838">
    <property type="component" value="Chromosome"/>
</dbReference>
<evidence type="ECO:0000256" key="3">
    <source>
        <dbReference type="ARBA" id="ARBA00029540"/>
    </source>
</evidence>
<dbReference type="eggNOG" id="COG2901">
    <property type="taxonomic scope" value="Bacteria"/>
</dbReference>
<dbReference type="HOGENOM" id="CLU_158040_3_3_6"/>
<comment type="similarity">
    <text evidence="1">Belongs to the transcriptional regulatory Fis family.</text>
</comment>
<dbReference type="PRINTS" id="PR01590">
    <property type="entry name" value="HTHFIS"/>
</dbReference>
<gene>
    <name evidence="6" type="ordered locus">Noc_1049</name>
</gene>
<dbReference type="InterPro" id="IPR005412">
    <property type="entry name" value="Fis_DNA-bd"/>
</dbReference>
<sequence>MTLQAESGGHMSDEPARTTERKLTINEEQRNSPISECLRQALDEYFDRLNGHDPADLYEIVMKEIEPPLLQTTLKHTGGNQTKAAKFLGMNRSTLRKKLRQYGISAIG</sequence>
<proteinExistence type="inferred from homology"/>
<dbReference type="PANTHER" id="PTHR47918:SF1">
    <property type="entry name" value="DNA-BINDING PROTEIN FIS"/>
    <property type="match status" value="1"/>
</dbReference>
<dbReference type="InterPro" id="IPR009057">
    <property type="entry name" value="Homeodomain-like_sf"/>
</dbReference>
<dbReference type="AlphaFoldDB" id="Q3JC89"/>
<dbReference type="PANTHER" id="PTHR47918">
    <property type="entry name" value="DNA-BINDING PROTEIN FIS"/>
    <property type="match status" value="1"/>
</dbReference>
<keyword evidence="2 6" id="KW-0238">DNA-binding</keyword>
<dbReference type="SUPFAM" id="SSF46689">
    <property type="entry name" value="Homeodomain-like"/>
    <property type="match status" value="1"/>
</dbReference>
<evidence type="ECO:0000256" key="2">
    <source>
        <dbReference type="ARBA" id="ARBA00023125"/>
    </source>
</evidence>
<dbReference type="Pfam" id="PF02954">
    <property type="entry name" value="HTH_8"/>
    <property type="match status" value="1"/>
</dbReference>
<evidence type="ECO:0000256" key="4">
    <source>
        <dbReference type="SAM" id="MobiDB-lite"/>
    </source>
</evidence>
<dbReference type="Gene3D" id="1.10.10.60">
    <property type="entry name" value="Homeodomain-like"/>
    <property type="match status" value="1"/>
</dbReference>
<dbReference type="InterPro" id="IPR002197">
    <property type="entry name" value="HTH_Fis"/>
</dbReference>
<dbReference type="InParanoid" id="Q3JC89"/>
<accession>Q3JC89</accession>
<dbReference type="RefSeq" id="WP_011330547.1">
    <property type="nucleotide sequence ID" value="NC_007484.1"/>
</dbReference>
<dbReference type="InterPro" id="IPR050207">
    <property type="entry name" value="Trans_regulatory_Fis"/>
</dbReference>
<feature type="region of interest" description="Disordered" evidence="4">
    <location>
        <begin position="1"/>
        <end position="30"/>
    </location>
</feature>
<dbReference type="GO" id="GO:0043565">
    <property type="term" value="F:sequence-specific DNA binding"/>
    <property type="evidence" value="ECO:0007669"/>
    <property type="project" value="InterPro"/>
</dbReference>
<dbReference type="GO" id="GO:0006355">
    <property type="term" value="P:regulation of DNA-templated transcription"/>
    <property type="evidence" value="ECO:0007669"/>
    <property type="project" value="InterPro"/>
</dbReference>
<dbReference type="EMBL" id="CP000127">
    <property type="protein sequence ID" value="ABA57557.1"/>
    <property type="molecule type" value="Genomic_DNA"/>
</dbReference>
<evidence type="ECO:0000256" key="1">
    <source>
        <dbReference type="ARBA" id="ARBA00008559"/>
    </source>
</evidence>
<dbReference type="FunCoup" id="Q3JC89">
    <property type="interactions" value="172"/>
</dbReference>
<reference evidence="7" key="1">
    <citation type="journal article" date="2006" name="Appl. Environ. Microbiol.">
        <title>Complete genome sequence of the marine, chemolithoautotrophic, ammonia-oxidizing bacterium Nitrosococcus oceani ATCC 19707.</title>
        <authorList>
            <person name="Klotz M.G."/>
            <person name="Arp D.J."/>
            <person name="Chain P.S.G."/>
            <person name="El-Sheikh A.F."/>
            <person name="Hauser L.J."/>
            <person name="Hommes N.G."/>
            <person name="Larimer F.W."/>
            <person name="Malfatti S.A."/>
            <person name="Norton J.M."/>
            <person name="Poret-Peterson A.T."/>
            <person name="Vergez L.M."/>
            <person name="Ward B.B."/>
        </authorList>
    </citation>
    <scope>NUCLEOTIDE SEQUENCE [LARGE SCALE GENOMIC DNA]</scope>
    <source>
        <strain evidence="7">ATCC 19707 / BCRC 17464 / NCIMB 11848 / C-107</strain>
    </source>
</reference>
<dbReference type="KEGG" id="noc:Noc_1049"/>
<dbReference type="PIRSF" id="PIRSF002097">
    <property type="entry name" value="DNA-binding_Fis"/>
    <property type="match status" value="1"/>
</dbReference>
<feature type="compositionally biased region" description="Basic and acidic residues" evidence="4">
    <location>
        <begin position="11"/>
        <end position="30"/>
    </location>
</feature>
<dbReference type="NCBIfam" id="NF001659">
    <property type="entry name" value="PRK00430.1"/>
    <property type="match status" value="1"/>
</dbReference>